<dbReference type="Gene3D" id="1.20.120.520">
    <property type="entry name" value="nmb1532 protein domain like"/>
    <property type="match status" value="1"/>
</dbReference>
<dbReference type="Pfam" id="PF01814">
    <property type="entry name" value="Hemerythrin"/>
    <property type="match status" value="1"/>
</dbReference>
<reference evidence="3" key="1">
    <citation type="journal article" date="2019" name="Int. J. Syst. Evol. Microbiol.">
        <title>The Global Catalogue of Microorganisms (GCM) 10K type strain sequencing project: providing services to taxonomists for standard genome sequencing and annotation.</title>
        <authorList>
            <consortium name="The Broad Institute Genomics Platform"/>
            <consortium name="The Broad Institute Genome Sequencing Center for Infectious Disease"/>
            <person name="Wu L."/>
            <person name="Ma J."/>
        </authorList>
    </citation>
    <scope>NUCLEOTIDE SEQUENCE [LARGE SCALE GENOMIC DNA]</scope>
    <source>
        <strain evidence="3">JCM 17440</strain>
    </source>
</reference>
<evidence type="ECO:0000313" key="2">
    <source>
        <dbReference type="EMBL" id="GAA4239929.1"/>
    </source>
</evidence>
<sequence length="74" mass="8642">MTEERDRRVLEEEFLFPPLHATGLVAPIMVMLREHGQIWETMDALEDAPDADPAALRRLTVQRLHHDLKEEKII</sequence>
<dbReference type="Proteomes" id="UP001501710">
    <property type="component" value="Unassembled WGS sequence"/>
</dbReference>
<comment type="caution">
    <text evidence="2">The sequence shown here is derived from an EMBL/GenBank/DDBJ whole genome shotgun (WGS) entry which is preliminary data.</text>
</comment>
<keyword evidence="3" id="KW-1185">Reference proteome</keyword>
<evidence type="ECO:0000313" key="3">
    <source>
        <dbReference type="Proteomes" id="UP001501710"/>
    </source>
</evidence>
<dbReference type="RefSeq" id="WP_344904274.1">
    <property type="nucleotide sequence ID" value="NZ_BAABAS010000021.1"/>
</dbReference>
<dbReference type="EMBL" id="BAABAS010000021">
    <property type="protein sequence ID" value="GAA4239929.1"/>
    <property type="molecule type" value="Genomic_DNA"/>
</dbReference>
<gene>
    <name evidence="2" type="ORF">GCM10022254_62710</name>
</gene>
<protein>
    <recommendedName>
        <fullName evidence="1">Hemerythrin-like domain-containing protein</fullName>
    </recommendedName>
</protein>
<accession>A0ABP8CJM0</accession>
<evidence type="ECO:0000259" key="1">
    <source>
        <dbReference type="Pfam" id="PF01814"/>
    </source>
</evidence>
<name>A0ABP8CJM0_9ACTN</name>
<feature type="domain" description="Hemerythrin-like" evidence="1">
    <location>
        <begin position="11"/>
        <end position="73"/>
    </location>
</feature>
<organism evidence="2 3">
    <name type="scientific">Actinomadura meridiana</name>
    <dbReference type="NCBI Taxonomy" id="559626"/>
    <lineage>
        <taxon>Bacteria</taxon>
        <taxon>Bacillati</taxon>
        <taxon>Actinomycetota</taxon>
        <taxon>Actinomycetes</taxon>
        <taxon>Streptosporangiales</taxon>
        <taxon>Thermomonosporaceae</taxon>
        <taxon>Actinomadura</taxon>
    </lineage>
</organism>
<dbReference type="InterPro" id="IPR012312">
    <property type="entry name" value="Hemerythrin-like"/>
</dbReference>
<proteinExistence type="predicted"/>